<name>U2KXS0_TRESO</name>
<dbReference type="Pfam" id="PF03781">
    <property type="entry name" value="FGE-sulfatase"/>
    <property type="match status" value="1"/>
</dbReference>
<dbReference type="PANTHER" id="PTHR23150">
    <property type="entry name" value="SULFATASE MODIFYING FACTOR 1, 2"/>
    <property type="match status" value="1"/>
</dbReference>
<dbReference type="InterPro" id="IPR005532">
    <property type="entry name" value="SUMF_dom"/>
</dbReference>
<evidence type="ECO:0000313" key="4">
    <source>
        <dbReference type="Proteomes" id="UP000016412"/>
    </source>
</evidence>
<comment type="caution">
    <text evidence="2">The sequence shown here is derived from an EMBL/GenBank/DDBJ whole genome shotgun (WGS) entry which is preliminary data.</text>
</comment>
<dbReference type="PANTHER" id="PTHR23150:SF19">
    <property type="entry name" value="FORMYLGLYCINE-GENERATING ENZYME"/>
    <property type="match status" value="1"/>
</dbReference>
<proteinExistence type="predicted"/>
<dbReference type="EMBL" id="AVQI01000039">
    <property type="protein sequence ID" value="ERK03262.1"/>
    <property type="molecule type" value="Genomic_DNA"/>
</dbReference>
<dbReference type="SUPFAM" id="SSF56436">
    <property type="entry name" value="C-type lectin-like"/>
    <property type="match status" value="1"/>
</dbReference>
<dbReference type="GO" id="GO:0120147">
    <property type="term" value="F:formylglycine-generating oxidase activity"/>
    <property type="evidence" value="ECO:0007669"/>
    <property type="project" value="TreeGrafter"/>
</dbReference>
<gene>
    <name evidence="3" type="ORF">HMPREF0860_2483</name>
    <name evidence="2" type="ORF">HMPREF1325_0377</name>
</gene>
<evidence type="ECO:0000259" key="1">
    <source>
        <dbReference type="Pfam" id="PF03781"/>
    </source>
</evidence>
<accession>U2KXS0</accession>
<dbReference type="Proteomes" id="UP000016412">
    <property type="component" value="Unassembled WGS sequence"/>
</dbReference>
<sequence>MTRPTDGNAVHTFIIGENSQTYTAERTVLPFKINKFETTYALWYAVRIDAEGRGYVFANPGQGGSEGRRGGEPTDEDKYFPVTAINWYDAIVWCNALSEIENKTPCYSYKGKVLRDSTDTASCDLSVCDWNADGYRLPTEAEWEYAARITKSGMQRGDKASGETGGEGRDDASLVAWDCSNADAPRIVGTAGTVFTPEAPPAPGSGNANGSGIYDMSGNVLEFCWDWFADYTEQKKGARYTGPAYGSKRVSRGGSVSEYTPFINAGDRYAFDPNESYTYMGFRIASSE</sequence>
<evidence type="ECO:0000313" key="5">
    <source>
        <dbReference type="Proteomes" id="UP000016646"/>
    </source>
</evidence>
<dbReference type="PATRIC" id="fig|1125725.3.peg.2708"/>
<dbReference type="AlphaFoldDB" id="U2KXS0"/>
<evidence type="ECO:0000313" key="2">
    <source>
        <dbReference type="EMBL" id="ERF59362.1"/>
    </source>
</evidence>
<evidence type="ECO:0000313" key="3">
    <source>
        <dbReference type="EMBL" id="ERK03262.1"/>
    </source>
</evidence>
<organism evidence="2 4">
    <name type="scientific">Treponema socranskii subsp. socranskii VPI DR56BR1116 = ATCC 35536</name>
    <dbReference type="NCBI Taxonomy" id="1125725"/>
    <lineage>
        <taxon>Bacteria</taxon>
        <taxon>Pseudomonadati</taxon>
        <taxon>Spirochaetota</taxon>
        <taxon>Spirochaetia</taxon>
        <taxon>Spirochaetales</taxon>
        <taxon>Treponemataceae</taxon>
        <taxon>Treponema</taxon>
    </lineage>
</organism>
<dbReference type="eggNOG" id="COG1262">
    <property type="taxonomic scope" value="Bacteria"/>
</dbReference>
<dbReference type="EMBL" id="AUZJ01000073">
    <property type="protein sequence ID" value="ERF59362.1"/>
    <property type="molecule type" value="Genomic_DNA"/>
</dbReference>
<dbReference type="Proteomes" id="UP000016646">
    <property type="component" value="Unassembled WGS sequence"/>
</dbReference>
<dbReference type="STRING" id="1125725.HMPREF1325_0377"/>
<dbReference type="InterPro" id="IPR016187">
    <property type="entry name" value="CTDL_fold"/>
</dbReference>
<dbReference type="InterPro" id="IPR051043">
    <property type="entry name" value="Sulfatase_Mod_Factor_Kinase"/>
</dbReference>
<dbReference type="Gene3D" id="3.90.1580.10">
    <property type="entry name" value="paralog of FGE (formylglycine-generating enzyme)"/>
    <property type="match status" value="1"/>
</dbReference>
<keyword evidence="5" id="KW-1185">Reference proteome</keyword>
<protein>
    <submittedName>
        <fullName evidence="2">Sulfatase-modifying factor enzyme 1</fullName>
    </submittedName>
</protein>
<dbReference type="InterPro" id="IPR042095">
    <property type="entry name" value="SUMF_sf"/>
</dbReference>
<reference evidence="4 5" key="1">
    <citation type="submission" date="2013-08" db="EMBL/GenBank/DDBJ databases">
        <authorList>
            <person name="Durkin A.S."/>
            <person name="Haft D.R."/>
            <person name="McCorrison J."/>
            <person name="Torralba M."/>
            <person name="Gillis M."/>
            <person name="Haft D.H."/>
            <person name="Methe B."/>
            <person name="Sutton G."/>
            <person name="Nelson K.E."/>
        </authorList>
    </citation>
    <scope>NUCLEOTIDE SEQUENCE [LARGE SCALE GENOMIC DNA]</scope>
    <source>
        <strain evidence="3 5">ATCC 35536</strain>
        <strain evidence="2 4">VPI DR56BR1116</strain>
    </source>
</reference>
<feature type="domain" description="Sulfatase-modifying factor enzyme-like" evidence="1">
    <location>
        <begin position="18"/>
        <end position="285"/>
    </location>
</feature>